<dbReference type="InterPro" id="IPR039357">
    <property type="entry name" value="SRD5A/TECR"/>
</dbReference>
<dbReference type="OrthoDB" id="540503at2759"/>
<evidence type="ECO:0000256" key="11">
    <source>
        <dbReference type="SAM" id="Phobius"/>
    </source>
</evidence>
<evidence type="ECO:0000256" key="4">
    <source>
        <dbReference type="ARBA" id="ARBA00022516"/>
    </source>
</evidence>
<evidence type="ECO:0000256" key="8">
    <source>
        <dbReference type="ARBA" id="ARBA00023002"/>
    </source>
</evidence>
<name>A0A8H5LJP9_9AGAR</name>
<keyword evidence="6" id="KW-0256">Endoplasmic reticulum</keyword>
<dbReference type="AlphaFoldDB" id="A0A8H5LJP9"/>
<evidence type="ECO:0000256" key="6">
    <source>
        <dbReference type="ARBA" id="ARBA00022824"/>
    </source>
</evidence>
<keyword evidence="9" id="KW-0443">Lipid metabolism</keyword>
<feature type="domain" description="3-oxo-5-alpha-steroid 4-dehydrogenase C-terminal" evidence="12">
    <location>
        <begin position="155"/>
        <end position="311"/>
    </location>
</feature>
<dbReference type="Proteomes" id="UP000559027">
    <property type="component" value="Unassembled WGS sequence"/>
</dbReference>
<evidence type="ECO:0000256" key="2">
    <source>
        <dbReference type="ARBA" id="ARBA00004240"/>
    </source>
</evidence>
<evidence type="ECO:0000256" key="3">
    <source>
        <dbReference type="ARBA" id="ARBA00007742"/>
    </source>
</evidence>
<evidence type="ECO:0000259" key="13">
    <source>
        <dbReference type="Pfam" id="PF21696"/>
    </source>
</evidence>
<evidence type="ECO:0000256" key="9">
    <source>
        <dbReference type="ARBA" id="ARBA00023098"/>
    </source>
</evidence>
<keyword evidence="8" id="KW-0560">Oxidoreductase</keyword>
<dbReference type="Pfam" id="PF21696">
    <property type="entry name" value="TECR_N"/>
    <property type="match status" value="1"/>
</dbReference>
<dbReference type="PANTHER" id="PTHR10556:SF28">
    <property type="entry name" value="VERY-LONG-CHAIN ENOYL-COA REDUCTASE"/>
    <property type="match status" value="1"/>
</dbReference>
<reference evidence="14 15" key="1">
    <citation type="journal article" date="2020" name="ISME J.">
        <title>Uncovering the hidden diversity of litter-decomposition mechanisms in mushroom-forming fungi.</title>
        <authorList>
            <person name="Floudas D."/>
            <person name="Bentzer J."/>
            <person name="Ahren D."/>
            <person name="Johansson T."/>
            <person name="Persson P."/>
            <person name="Tunlid A."/>
        </authorList>
    </citation>
    <scope>NUCLEOTIDE SEQUENCE [LARGE SCALE GENOMIC DNA]</scope>
    <source>
        <strain evidence="14 15">CBS 146.42</strain>
    </source>
</reference>
<keyword evidence="15" id="KW-1185">Reference proteome</keyword>
<evidence type="ECO:0000256" key="10">
    <source>
        <dbReference type="ARBA" id="ARBA00023136"/>
    </source>
</evidence>
<evidence type="ECO:0000256" key="1">
    <source>
        <dbReference type="ARBA" id="ARBA00004141"/>
    </source>
</evidence>
<evidence type="ECO:0000313" key="14">
    <source>
        <dbReference type="EMBL" id="KAF5359573.1"/>
    </source>
</evidence>
<dbReference type="PROSITE" id="PS50244">
    <property type="entry name" value="S5A_REDUCTASE"/>
    <property type="match status" value="1"/>
</dbReference>
<evidence type="ECO:0000256" key="5">
    <source>
        <dbReference type="ARBA" id="ARBA00022692"/>
    </source>
</evidence>
<dbReference type="GO" id="GO:0016627">
    <property type="term" value="F:oxidoreductase activity, acting on the CH-CH group of donors"/>
    <property type="evidence" value="ECO:0007669"/>
    <property type="project" value="InterPro"/>
</dbReference>
<feature type="domain" description="TECR-like N-terminal" evidence="13">
    <location>
        <begin position="25"/>
        <end position="70"/>
    </location>
</feature>
<feature type="transmembrane region" description="Helical" evidence="11">
    <location>
        <begin position="268"/>
        <end position="286"/>
    </location>
</feature>
<keyword evidence="5 11" id="KW-0812">Transmembrane</keyword>
<keyword evidence="4" id="KW-0444">Lipid biosynthesis</keyword>
<organism evidence="14 15">
    <name type="scientific">Leucocoprinus leucothites</name>
    <dbReference type="NCBI Taxonomy" id="201217"/>
    <lineage>
        <taxon>Eukaryota</taxon>
        <taxon>Fungi</taxon>
        <taxon>Dikarya</taxon>
        <taxon>Basidiomycota</taxon>
        <taxon>Agaricomycotina</taxon>
        <taxon>Agaricomycetes</taxon>
        <taxon>Agaricomycetidae</taxon>
        <taxon>Agaricales</taxon>
        <taxon>Agaricineae</taxon>
        <taxon>Agaricaceae</taxon>
        <taxon>Leucocoprinus</taxon>
    </lineage>
</organism>
<evidence type="ECO:0008006" key="16">
    <source>
        <dbReference type="Google" id="ProtNLM"/>
    </source>
</evidence>
<keyword evidence="7 11" id="KW-1133">Transmembrane helix</keyword>
<dbReference type="Pfam" id="PF02544">
    <property type="entry name" value="Steroid_dh"/>
    <property type="match status" value="1"/>
</dbReference>
<evidence type="ECO:0000313" key="15">
    <source>
        <dbReference type="Proteomes" id="UP000559027"/>
    </source>
</evidence>
<dbReference type="Gene3D" id="1.20.120.1630">
    <property type="match status" value="1"/>
</dbReference>
<gene>
    <name evidence="14" type="ORF">D9756_002998</name>
</gene>
<comment type="subcellular location">
    <subcellularLocation>
        <location evidence="2">Endoplasmic reticulum</location>
    </subcellularLocation>
    <subcellularLocation>
        <location evidence="1">Membrane</location>
        <topology evidence="1">Multi-pass membrane protein</topology>
    </subcellularLocation>
</comment>
<dbReference type="PANTHER" id="PTHR10556">
    <property type="entry name" value="3-OXO-5-ALPHA-STEROID 4-DEHYDROGENASE"/>
    <property type="match status" value="1"/>
</dbReference>
<accession>A0A8H5LJP9</accession>
<comment type="caution">
    <text evidence="14">The sequence shown here is derived from an EMBL/GenBank/DDBJ whole genome shotgun (WGS) entry which is preliminary data.</text>
</comment>
<dbReference type="InterPro" id="IPR049127">
    <property type="entry name" value="TECR-like_N"/>
</dbReference>
<sequence>MVDITISSASKPPAFAKNWPLHIHVPEDGTIADVKAAISTKYPKFYESRQKISLKGDRKPLSDDIKLSEVLGDKLQGTELQVKDLGPQVGWRTVFFVEYVGPLLIHPLFYYFPKFWYGKDLVHSSLQKYVYAFVMLHFIKRELETIFVHRFSNGTMPLLNIFKNSGHYHVFSGLLLAFDIYRPKYSATSPFVVDTYRNNKDFLYVAAGLWAFAELSNFHTHMTLRSLRPPGTRIRAIPHGYGFSFVSCPNYFFEIMGWTVVAVMTNSIAAWIFLAFSGYIMTVWAIKKHKNYKKEFGKDYPRRRAIFPFVL</sequence>
<dbReference type="GO" id="GO:0016020">
    <property type="term" value="C:membrane"/>
    <property type="evidence" value="ECO:0007669"/>
    <property type="project" value="UniProtKB-SubCell"/>
</dbReference>
<dbReference type="GO" id="GO:0005783">
    <property type="term" value="C:endoplasmic reticulum"/>
    <property type="evidence" value="ECO:0007669"/>
    <property type="project" value="UniProtKB-SubCell"/>
</dbReference>
<evidence type="ECO:0000256" key="7">
    <source>
        <dbReference type="ARBA" id="ARBA00022989"/>
    </source>
</evidence>
<protein>
    <recommendedName>
        <fullName evidence="16">Steroid 5-alpha reductase C-terminal domain-containing protein</fullName>
    </recommendedName>
</protein>
<dbReference type="InterPro" id="IPR001104">
    <property type="entry name" value="3-oxo-5_a-steroid_4-DH_C"/>
</dbReference>
<dbReference type="Gene3D" id="3.10.20.90">
    <property type="entry name" value="Phosphatidylinositol 3-kinase Catalytic Subunit, Chain A, domain 1"/>
    <property type="match status" value="1"/>
</dbReference>
<evidence type="ECO:0000259" key="12">
    <source>
        <dbReference type="Pfam" id="PF02544"/>
    </source>
</evidence>
<dbReference type="GO" id="GO:0042761">
    <property type="term" value="P:very long-chain fatty acid biosynthetic process"/>
    <property type="evidence" value="ECO:0007669"/>
    <property type="project" value="TreeGrafter"/>
</dbReference>
<keyword evidence="10 11" id="KW-0472">Membrane</keyword>
<comment type="similarity">
    <text evidence="3">Belongs to the steroid 5-alpha reductase family.</text>
</comment>
<dbReference type="EMBL" id="JAACJO010000004">
    <property type="protein sequence ID" value="KAF5359573.1"/>
    <property type="molecule type" value="Genomic_DNA"/>
</dbReference>
<proteinExistence type="inferred from homology"/>